<feature type="transmembrane region" description="Helical" evidence="6">
    <location>
        <begin position="69"/>
        <end position="88"/>
    </location>
</feature>
<feature type="compositionally biased region" description="Pro residues" evidence="5">
    <location>
        <begin position="305"/>
        <end position="318"/>
    </location>
</feature>
<dbReference type="InterPro" id="IPR010432">
    <property type="entry name" value="RDD"/>
</dbReference>
<keyword evidence="2 6" id="KW-0812">Transmembrane</keyword>
<sequence>MAWGIDTALLCVVAVLLGMMTWGRLHAYVAEDLPQKALTATGGLLFSGGDVQKATTDFGAGVWGTFTSAVYQALGLLVLVELLYQFVAQTWTGRTLGKAVMDIRVRVAAGEARKPGKGRAFRRAVVTTAGGTGLYCLAWIVLLEGLFFAALLVWLLAVFVFVANSLPAMLGGRRRTLADRLAGTAVVRAGTYQRAVAAAVQGAGRAWDGTQAAGRVARDVARENTTRLGQSEQVRRVLESERAQQVQGMGKRLGGRIKGAYHDRRSGRARGETPPLQAADPTPALPPPQPYYDPAQGGFGQQYAPPAPYVPPPAPPAPQEERPGPDEPYRGS</sequence>
<feature type="transmembrane region" description="Helical" evidence="6">
    <location>
        <begin position="124"/>
        <end position="142"/>
    </location>
</feature>
<proteinExistence type="predicted"/>
<feature type="compositionally biased region" description="Basic and acidic residues" evidence="5">
    <location>
        <begin position="319"/>
        <end position="332"/>
    </location>
</feature>
<dbReference type="Proteomes" id="UP001500683">
    <property type="component" value="Unassembled WGS sequence"/>
</dbReference>
<keyword evidence="3 6" id="KW-1133">Transmembrane helix</keyword>
<evidence type="ECO:0000256" key="2">
    <source>
        <dbReference type="ARBA" id="ARBA00022692"/>
    </source>
</evidence>
<evidence type="ECO:0000256" key="5">
    <source>
        <dbReference type="SAM" id="MobiDB-lite"/>
    </source>
</evidence>
<evidence type="ECO:0000313" key="8">
    <source>
        <dbReference type="EMBL" id="GAA4094747.1"/>
    </source>
</evidence>
<organism evidence="8 9">
    <name type="scientific">Actinomadura miaoliensis</name>
    <dbReference type="NCBI Taxonomy" id="430685"/>
    <lineage>
        <taxon>Bacteria</taxon>
        <taxon>Bacillati</taxon>
        <taxon>Actinomycetota</taxon>
        <taxon>Actinomycetes</taxon>
        <taxon>Streptosporangiales</taxon>
        <taxon>Thermomonosporaceae</taxon>
        <taxon>Actinomadura</taxon>
    </lineage>
</organism>
<comment type="subcellular location">
    <subcellularLocation>
        <location evidence="1">Membrane</location>
        <topology evidence="1">Multi-pass membrane protein</topology>
    </subcellularLocation>
</comment>
<feature type="transmembrane region" description="Helical" evidence="6">
    <location>
        <begin position="148"/>
        <end position="170"/>
    </location>
</feature>
<keyword evidence="4 6" id="KW-0472">Membrane</keyword>
<keyword evidence="9" id="KW-1185">Reference proteome</keyword>
<comment type="caution">
    <text evidence="8">The sequence shown here is derived from an EMBL/GenBank/DDBJ whole genome shotgun (WGS) entry which is preliminary data.</text>
</comment>
<feature type="compositionally biased region" description="Low complexity" evidence="5">
    <location>
        <begin position="273"/>
        <end position="282"/>
    </location>
</feature>
<evidence type="ECO:0000256" key="4">
    <source>
        <dbReference type="ARBA" id="ARBA00023136"/>
    </source>
</evidence>
<reference evidence="9" key="1">
    <citation type="journal article" date="2019" name="Int. J. Syst. Evol. Microbiol.">
        <title>The Global Catalogue of Microorganisms (GCM) 10K type strain sequencing project: providing services to taxonomists for standard genome sequencing and annotation.</title>
        <authorList>
            <consortium name="The Broad Institute Genomics Platform"/>
            <consortium name="The Broad Institute Genome Sequencing Center for Infectious Disease"/>
            <person name="Wu L."/>
            <person name="Ma J."/>
        </authorList>
    </citation>
    <scope>NUCLEOTIDE SEQUENCE [LARGE SCALE GENOMIC DNA]</scope>
    <source>
        <strain evidence="9">JCM 16702</strain>
    </source>
</reference>
<gene>
    <name evidence="8" type="ORF">GCM10022214_66880</name>
</gene>
<feature type="compositionally biased region" description="Basic and acidic residues" evidence="5">
    <location>
        <begin position="260"/>
        <end position="271"/>
    </location>
</feature>
<protein>
    <recommendedName>
        <fullName evidence="7">RDD domain-containing protein</fullName>
    </recommendedName>
</protein>
<evidence type="ECO:0000259" key="7">
    <source>
        <dbReference type="Pfam" id="PF06271"/>
    </source>
</evidence>
<accession>A0ABP7WT09</accession>
<evidence type="ECO:0000256" key="3">
    <source>
        <dbReference type="ARBA" id="ARBA00022989"/>
    </source>
</evidence>
<feature type="domain" description="RDD" evidence="7">
    <location>
        <begin position="1"/>
        <end position="183"/>
    </location>
</feature>
<feature type="compositionally biased region" description="Basic and acidic residues" evidence="5">
    <location>
        <begin position="233"/>
        <end position="242"/>
    </location>
</feature>
<evidence type="ECO:0000256" key="6">
    <source>
        <dbReference type="SAM" id="Phobius"/>
    </source>
</evidence>
<evidence type="ECO:0000256" key="1">
    <source>
        <dbReference type="ARBA" id="ARBA00004141"/>
    </source>
</evidence>
<dbReference type="Pfam" id="PF06271">
    <property type="entry name" value="RDD"/>
    <property type="match status" value="1"/>
</dbReference>
<name>A0ABP7WT09_9ACTN</name>
<evidence type="ECO:0000313" key="9">
    <source>
        <dbReference type="Proteomes" id="UP001500683"/>
    </source>
</evidence>
<feature type="region of interest" description="Disordered" evidence="5">
    <location>
        <begin position="221"/>
        <end position="332"/>
    </location>
</feature>
<dbReference type="EMBL" id="BAAAZG010000052">
    <property type="protein sequence ID" value="GAA4094747.1"/>
    <property type="molecule type" value="Genomic_DNA"/>
</dbReference>